<keyword evidence="5" id="KW-0472">Membrane</keyword>
<feature type="domain" description="Rod shape-determining protein MreC beta-barrel core" evidence="6">
    <location>
        <begin position="110"/>
        <end position="256"/>
    </location>
</feature>
<dbReference type="Gene3D" id="2.40.10.340">
    <property type="entry name" value="Rod shape-determining protein MreC, domain 1"/>
    <property type="match status" value="1"/>
</dbReference>
<keyword evidence="5" id="KW-1133">Transmembrane helix</keyword>
<name>A0A9D9IME1_9BACT</name>
<dbReference type="InterPro" id="IPR042175">
    <property type="entry name" value="Cell/Rod_MreC_2"/>
</dbReference>
<dbReference type="InterPro" id="IPR042177">
    <property type="entry name" value="Cell/Rod_1"/>
</dbReference>
<dbReference type="Proteomes" id="UP000823757">
    <property type="component" value="Unassembled WGS sequence"/>
</dbReference>
<comment type="caution">
    <text evidence="7">The sequence shown here is derived from an EMBL/GenBank/DDBJ whole genome shotgun (WGS) entry which is preliminary data.</text>
</comment>
<evidence type="ECO:0000256" key="2">
    <source>
        <dbReference type="ARBA" id="ARBA00013855"/>
    </source>
</evidence>
<dbReference type="AlphaFoldDB" id="A0A9D9IME1"/>
<dbReference type="Pfam" id="PF04085">
    <property type="entry name" value="MreC"/>
    <property type="match status" value="1"/>
</dbReference>
<gene>
    <name evidence="7" type="ORF">IAB91_03125</name>
</gene>
<keyword evidence="3" id="KW-0133">Cell shape</keyword>
<keyword evidence="5" id="KW-0812">Transmembrane</keyword>
<evidence type="ECO:0000256" key="3">
    <source>
        <dbReference type="ARBA" id="ARBA00022960"/>
    </source>
</evidence>
<comment type="similarity">
    <text evidence="1">Belongs to the MreC family.</text>
</comment>
<evidence type="ECO:0000259" key="6">
    <source>
        <dbReference type="Pfam" id="PF04085"/>
    </source>
</evidence>
<dbReference type="PANTHER" id="PTHR34138:SF1">
    <property type="entry name" value="CELL SHAPE-DETERMINING PROTEIN MREC"/>
    <property type="match status" value="1"/>
</dbReference>
<organism evidence="7 8">
    <name type="scientific">Candidatus Cryptobacteroides faecigallinarum</name>
    <dbReference type="NCBI Taxonomy" id="2840763"/>
    <lineage>
        <taxon>Bacteria</taxon>
        <taxon>Pseudomonadati</taxon>
        <taxon>Bacteroidota</taxon>
        <taxon>Bacteroidia</taxon>
        <taxon>Bacteroidales</taxon>
        <taxon>Candidatus Cryptobacteroides</taxon>
    </lineage>
</organism>
<dbReference type="GO" id="GO:0008360">
    <property type="term" value="P:regulation of cell shape"/>
    <property type="evidence" value="ECO:0007669"/>
    <property type="project" value="UniProtKB-KW"/>
</dbReference>
<reference evidence="7" key="1">
    <citation type="submission" date="2020-10" db="EMBL/GenBank/DDBJ databases">
        <authorList>
            <person name="Gilroy R."/>
        </authorList>
    </citation>
    <scope>NUCLEOTIDE SEQUENCE</scope>
    <source>
        <strain evidence="7">B1-13419</strain>
    </source>
</reference>
<dbReference type="GO" id="GO:0005886">
    <property type="term" value="C:plasma membrane"/>
    <property type="evidence" value="ECO:0007669"/>
    <property type="project" value="TreeGrafter"/>
</dbReference>
<evidence type="ECO:0000256" key="4">
    <source>
        <dbReference type="ARBA" id="ARBA00032089"/>
    </source>
</evidence>
<dbReference type="Gene3D" id="2.40.10.350">
    <property type="entry name" value="Rod shape-determining protein MreC, domain 2"/>
    <property type="match status" value="1"/>
</dbReference>
<dbReference type="EMBL" id="JADIMD010000043">
    <property type="protein sequence ID" value="MBO8474268.1"/>
    <property type="molecule type" value="Genomic_DNA"/>
</dbReference>
<evidence type="ECO:0000256" key="5">
    <source>
        <dbReference type="SAM" id="Phobius"/>
    </source>
</evidence>
<accession>A0A9D9IME1</accession>
<dbReference type="InterPro" id="IPR055342">
    <property type="entry name" value="MreC_beta-barrel_core"/>
</dbReference>
<proteinExistence type="inferred from homology"/>
<evidence type="ECO:0000256" key="1">
    <source>
        <dbReference type="ARBA" id="ARBA00009369"/>
    </source>
</evidence>
<sequence>MPRRGNTAYRIIIAAVFIILEAAAVVMLAHNGTLQNTWLMKGAHGFMAAVWGGTESVRSYFSLRKENHRLAEENYALLMELQKHLKDTQLSETHALSDTVGSYRFIRADIVKMSRNRQHNYLIIDKGSEDGIMPMSGIITRHGAIGIVDAVSRHYSFAISFNNLDMTVSARLGRNGSVGTLVWDGTGTGNAILREIPHHIPVHEGDTVFTSGYSAIFPPDIPLGIAGSKQLVNGSSFDIDIKLFEDFRTLRSVIVVNNIDKEEIEELEGK</sequence>
<feature type="transmembrane region" description="Helical" evidence="5">
    <location>
        <begin position="7"/>
        <end position="30"/>
    </location>
</feature>
<evidence type="ECO:0000313" key="8">
    <source>
        <dbReference type="Proteomes" id="UP000823757"/>
    </source>
</evidence>
<protein>
    <recommendedName>
        <fullName evidence="2">Cell shape-determining protein MreC</fullName>
    </recommendedName>
    <alternativeName>
        <fullName evidence="4">Cell shape protein MreC</fullName>
    </alternativeName>
</protein>
<dbReference type="InterPro" id="IPR007221">
    <property type="entry name" value="MreC"/>
</dbReference>
<dbReference type="PANTHER" id="PTHR34138">
    <property type="entry name" value="CELL SHAPE-DETERMINING PROTEIN MREC"/>
    <property type="match status" value="1"/>
</dbReference>
<evidence type="ECO:0000313" key="7">
    <source>
        <dbReference type="EMBL" id="MBO8474268.1"/>
    </source>
</evidence>
<reference evidence="7" key="2">
    <citation type="journal article" date="2021" name="PeerJ">
        <title>Extensive microbial diversity within the chicken gut microbiome revealed by metagenomics and culture.</title>
        <authorList>
            <person name="Gilroy R."/>
            <person name="Ravi A."/>
            <person name="Getino M."/>
            <person name="Pursley I."/>
            <person name="Horton D.L."/>
            <person name="Alikhan N.F."/>
            <person name="Baker D."/>
            <person name="Gharbi K."/>
            <person name="Hall N."/>
            <person name="Watson M."/>
            <person name="Adriaenssens E.M."/>
            <person name="Foster-Nyarko E."/>
            <person name="Jarju S."/>
            <person name="Secka A."/>
            <person name="Antonio M."/>
            <person name="Oren A."/>
            <person name="Chaudhuri R.R."/>
            <person name="La Ragione R."/>
            <person name="Hildebrand F."/>
            <person name="Pallen M.J."/>
        </authorList>
    </citation>
    <scope>NUCLEOTIDE SEQUENCE</scope>
    <source>
        <strain evidence="7">B1-13419</strain>
    </source>
</reference>